<protein>
    <submittedName>
        <fullName evidence="2">Type VI secretion system Vgr family protein</fullName>
    </submittedName>
</protein>
<dbReference type="RefSeq" id="WP_127652094.1">
    <property type="nucleotide sequence ID" value="NZ_MKWS01000023.1"/>
</dbReference>
<gene>
    <name evidence="2" type="ORF">A9HBioS_5116</name>
</gene>
<proteinExistence type="predicted"/>
<dbReference type="AlphaFoldDB" id="A0AA94EJ55"/>
<dbReference type="NCBIfam" id="TIGR03361">
    <property type="entry name" value="VI_Rhs_Vgr"/>
    <property type="match status" value="1"/>
</dbReference>
<dbReference type="Gene3D" id="3.55.50.10">
    <property type="entry name" value="Baseplate protein-like domains"/>
    <property type="match status" value="1"/>
</dbReference>
<dbReference type="NCBIfam" id="TIGR01646">
    <property type="entry name" value="vgr_GE"/>
    <property type="match status" value="1"/>
</dbReference>
<accession>A0AA94EJ55</accession>
<evidence type="ECO:0000313" key="3">
    <source>
        <dbReference type="Proteomes" id="UP000288002"/>
    </source>
</evidence>
<comment type="caution">
    <text evidence="2">The sequence shown here is derived from an EMBL/GenBank/DDBJ whole genome shotgun (WGS) entry which is preliminary data.</text>
</comment>
<dbReference type="InterPro" id="IPR006533">
    <property type="entry name" value="T6SS_Vgr_RhsGE"/>
</dbReference>
<dbReference type="InterPro" id="IPR037026">
    <property type="entry name" value="Vgr_OB-fold_dom_sf"/>
</dbReference>
<reference evidence="2 3" key="1">
    <citation type="submission" date="2016-10" db="EMBL/GenBank/DDBJ databases">
        <title>Search of new enzymes for the oxidation of sulfur compounds.</title>
        <authorList>
            <person name="Novo A."/>
            <person name="Moreira I.S."/>
            <person name="Castro P.M."/>
        </authorList>
    </citation>
    <scope>NUCLEOTIDE SEQUENCE [LARGE SCALE GENOMIC DNA]</scope>
    <source>
        <strain evidence="2 3">A9</strain>
    </source>
</reference>
<dbReference type="SUPFAM" id="SSF69255">
    <property type="entry name" value="gp5 N-terminal domain-like"/>
    <property type="match status" value="1"/>
</dbReference>
<dbReference type="Proteomes" id="UP000288002">
    <property type="component" value="Unassembled WGS sequence"/>
</dbReference>
<evidence type="ECO:0000313" key="2">
    <source>
        <dbReference type="EMBL" id="RVD74995.1"/>
    </source>
</evidence>
<dbReference type="InterPro" id="IPR017847">
    <property type="entry name" value="T6SS_RhsGE_Vgr_subset"/>
</dbReference>
<dbReference type="Gene3D" id="2.40.50.230">
    <property type="entry name" value="Gp5 N-terminal domain"/>
    <property type="match status" value="1"/>
</dbReference>
<dbReference type="Gene3D" id="4.10.220.110">
    <property type="match status" value="1"/>
</dbReference>
<dbReference type="SUPFAM" id="SSF69279">
    <property type="entry name" value="Phage tail proteins"/>
    <property type="match status" value="2"/>
</dbReference>
<organism evidence="2 3">
    <name type="scientific">Pseudomonas koreensis</name>
    <dbReference type="NCBI Taxonomy" id="198620"/>
    <lineage>
        <taxon>Bacteria</taxon>
        <taxon>Pseudomonadati</taxon>
        <taxon>Pseudomonadota</taxon>
        <taxon>Gammaproteobacteria</taxon>
        <taxon>Pseudomonadales</taxon>
        <taxon>Pseudomonadaceae</taxon>
        <taxon>Pseudomonas</taxon>
    </lineage>
</organism>
<feature type="region of interest" description="Disordered" evidence="1">
    <location>
        <begin position="242"/>
        <end position="265"/>
    </location>
</feature>
<dbReference type="Gene3D" id="2.30.110.50">
    <property type="match status" value="1"/>
</dbReference>
<sequence length="462" mass="51441">MLNDQERPFTLTLTDGPLCLPVLRFTGKEALNQPFRFEIEVIGLAPALSPSSLLRQPAYLSLGVDHGIHGLIHSVRCEHRASHRISYRMTLVPQLQRLAQSPRRRVFAQASVPAILAQLLDEQGLPAHSYRIEMSVGHYPPRPFCIQYEESDLALLQRLCEEEGIHYHFEHRPDGHVVVFADDNLSLPQEPLPVPFAVTDESPSPRLSTLFQRHDATPVMAAHGIRNRGQQVSSADAANHPVPALTPLQLSGEQRHAEQRSRRHLQRQRCLSRSIHGCSDCSALRSGHLLQITEHPINAFNEQWLITELHHQGQHPSILDPTSDVHRYHNDFTALPWASDFRPPLAQPRPNIGGYHLARVLGTPGQPAQLDELGRIGVSLWPAQAAETACLWLPIALTGANGRLAAHELPRAGSEVWVSFLDSDPDRPILCLSHSRPPSPRESAPTNDSSLLLDWLLNSADP</sequence>
<dbReference type="EMBL" id="MKWS01000023">
    <property type="protein sequence ID" value="RVD74995.1"/>
    <property type="molecule type" value="Genomic_DNA"/>
</dbReference>
<evidence type="ECO:0000256" key="1">
    <source>
        <dbReference type="SAM" id="MobiDB-lite"/>
    </source>
</evidence>
<name>A0AA94EJ55_9PSED</name>
<dbReference type="Pfam" id="PF05954">
    <property type="entry name" value="Phage_GPD"/>
    <property type="match status" value="1"/>
</dbReference>